<dbReference type="CDD" id="cd07012">
    <property type="entry name" value="PBP2_Bug_TTT"/>
    <property type="match status" value="1"/>
</dbReference>
<organism evidence="2 3">
    <name type="scientific">Cupriavidus malaysiensis</name>
    <dbReference type="NCBI Taxonomy" id="367825"/>
    <lineage>
        <taxon>Bacteria</taxon>
        <taxon>Pseudomonadati</taxon>
        <taxon>Pseudomonadota</taxon>
        <taxon>Betaproteobacteria</taxon>
        <taxon>Burkholderiales</taxon>
        <taxon>Burkholderiaceae</taxon>
        <taxon>Cupriavidus</taxon>
    </lineage>
</organism>
<sequence>MVKVPLLLIVKQDSPVRDVKQLMAAARSKPGQVNYGSTGAGVSPQIATEMLNARAGVVMTHIPYKGTAPMLTAMLAGDIDVAFDVASSSGPMIQAGKLRGLAVSGAARLRMFPDIPTIAESGYPGFDVATWYGLVAPQGTPAAVAQKINAALQKVLANPEIGKTLADNGNEVMPGTPAAFQSFLNSEYRKWNDTVKALNIKLD</sequence>
<dbReference type="SUPFAM" id="SSF53850">
    <property type="entry name" value="Periplasmic binding protein-like II"/>
    <property type="match status" value="1"/>
</dbReference>
<name>A0ABN4TLD2_9BURK</name>
<dbReference type="Proteomes" id="UP000177515">
    <property type="component" value="Chromosome 1"/>
</dbReference>
<dbReference type="Gene3D" id="3.40.190.10">
    <property type="entry name" value="Periplasmic binding protein-like II"/>
    <property type="match status" value="1"/>
</dbReference>
<comment type="similarity">
    <text evidence="1">Belongs to the UPF0065 (bug) family.</text>
</comment>
<dbReference type="PANTHER" id="PTHR42928:SF5">
    <property type="entry name" value="BLR1237 PROTEIN"/>
    <property type="match status" value="1"/>
</dbReference>
<reference evidence="2 3" key="1">
    <citation type="submission" date="2016-10" db="EMBL/GenBank/DDBJ databases">
        <title>Complete genome sequences of three Cupriavidus strains isolated from various Malaysian environments.</title>
        <authorList>
            <person name="Abdullah A.A.-A."/>
            <person name="Shafie N.A.H."/>
            <person name="Lau N.S."/>
        </authorList>
    </citation>
    <scope>NUCLEOTIDE SEQUENCE [LARGE SCALE GENOMIC DNA]</scope>
    <source>
        <strain evidence="2 3">USMAA1020</strain>
    </source>
</reference>
<keyword evidence="3" id="KW-1185">Reference proteome</keyword>
<dbReference type="EMBL" id="CP017754">
    <property type="protein sequence ID" value="AOZ08129.1"/>
    <property type="molecule type" value="Genomic_DNA"/>
</dbReference>
<proteinExistence type="inferred from homology"/>
<evidence type="ECO:0000256" key="1">
    <source>
        <dbReference type="ARBA" id="ARBA00006987"/>
    </source>
</evidence>
<dbReference type="InterPro" id="IPR005064">
    <property type="entry name" value="BUG"/>
</dbReference>
<gene>
    <name evidence="2" type="ORF">BKK80_12360</name>
</gene>
<protein>
    <submittedName>
        <fullName evidence="2">Uncharacterized protein</fullName>
    </submittedName>
</protein>
<accession>A0ABN4TLD2</accession>
<evidence type="ECO:0000313" key="3">
    <source>
        <dbReference type="Proteomes" id="UP000177515"/>
    </source>
</evidence>
<dbReference type="Pfam" id="PF03401">
    <property type="entry name" value="TctC"/>
    <property type="match status" value="1"/>
</dbReference>
<dbReference type="Gene3D" id="3.40.190.150">
    <property type="entry name" value="Bordetella uptake gene, domain 1"/>
    <property type="match status" value="1"/>
</dbReference>
<dbReference type="PANTHER" id="PTHR42928">
    <property type="entry name" value="TRICARBOXYLATE-BINDING PROTEIN"/>
    <property type="match status" value="1"/>
</dbReference>
<dbReference type="InterPro" id="IPR042100">
    <property type="entry name" value="Bug_dom1"/>
</dbReference>
<evidence type="ECO:0000313" key="2">
    <source>
        <dbReference type="EMBL" id="AOZ08129.1"/>
    </source>
</evidence>